<evidence type="ECO:0000256" key="1">
    <source>
        <dbReference type="SAM" id="MobiDB-lite"/>
    </source>
</evidence>
<name>A0ABC9DGQ8_9POAL</name>
<reference evidence="2 3" key="2">
    <citation type="submission" date="2024-10" db="EMBL/GenBank/DDBJ databases">
        <authorList>
            <person name="Ryan C."/>
        </authorList>
    </citation>
    <scope>NUCLEOTIDE SEQUENCE [LARGE SCALE GENOMIC DNA]</scope>
</reference>
<reference evidence="3" key="1">
    <citation type="submission" date="2024-06" db="EMBL/GenBank/DDBJ databases">
        <authorList>
            <person name="Ryan C."/>
        </authorList>
    </citation>
    <scope>NUCLEOTIDE SEQUENCE [LARGE SCALE GENOMIC DNA]</scope>
</reference>
<protein>
    <submittedName>
        <fullName evidence="2">Uncharacterized protein</fullName>
    </submittedName>
</protein>
<organism evidence="2 3">
    <name type="scientific">Urochloa decumbens</name>
    <dbReference type="NCBI Taxonomy" id="240449"/>
    <lineage>
        <taxon>Eukaryota</taxon>
        <taxon>Viridiplantae</taxon>
        <taxon>Streptophyta</taxon>
        <taxon>Embryophyta</taxon>
        <taxon>Tracheophyta</taxon>
        <taxon>Spermatophyta</taxon>
        <taxon>Magnoliopsida</taxon>
        <taxon>Liliopsida</taxon>
        <taxon>Poales</taxon>
        <taxon>Poaceae</taxon>
        <taxon>PACMAD clade</taxon>
        <taxon>Panicoideae</taxon>
        <taxon>Panicodae</taxon>
        <taxon>Paniceae</taxon>
        <taxon>Melinidinae</taxon>
        <taxon>Urochloa</taxon>
    </lineage>
</organism>
<sequence>MDRQIVTMQGGGAGAAAHHQEWFYAGGGGEPVEQTVVVDGAFLMELLEDAPVADQAAPEDVDRLSRVIRSLEAEIVGGGGPPPSAAASGGGESTAEHVPAGDVDVLGLEEYMLLDLDSIAGPCVAAEAPFEYWTTTEMPAAGHEMGGWYVDGDGAMVGYEFREQCYYGYSESPHFEHVYSPLWE</sequence>
<gene>
    <name evidence="2" type="ORF">URODEC1_LOCUS85222</name>
</gene>
<dbReference type="EMBL" id="OZ075143">
    <property type="protein sequence ID" value="CAL5038867.1"/>
    <property type="molecule type" value="Genomic_DNA"/>
</dbReference>
<feature type="region of interest" description="Disordered" evidence="1">
    <location>
        <begin position="75"/>
        <end position="98"/>
    </location>
</feature>
<dbReference type="PANTHER" id="PTHR37611:SF4">
    <property type="entry name" value="OS06G0538400 PROTEIN"/>
    <property type="match status" value="1"/>
</dbReference>
<proteinExistence type="predicted"/>
<evidence type="ECO:0000313" key="2">
    <source>
        <dbReference type="EMBL" id="CAL5038867.1"/>
    </source>
</evidence>
<evidence type="ECO:0000313" key="3">
    <source>
        <dbReference type="Proteomes" id="UP001497457"/>
    </source>
</evidence>
<dbReference type="Proteomes" id="UP001497457">
    <property type="component" value="Chromosome 33rd"/>
</dbReference>
<keyword evidence="3" id="KW-1185">Reference proteome</keyword>
<accession>A0ABC9DGQ8</accession>
<dbReference type="PANTHER" id="PTHR37611">
    <property type="entry name" value="VIRUS-SPECIFIC-SIGNALING-PATHWAY REGULATED PROTEIN-RELATED"/>
    <property type="match status" value="1"/>
</dbReference>
<dbReference type="AlphaFoldDB" id="A0ABC9DGQ8"/>